<dbReference type="SUPFAM" id="SSF51905">
    <property type="entry name" value="FAD/NAD(P)-binding domain"/>
    <property type="match status" value="1"/>
</dbReference>
<dbReference type="Pfam" id="PF01266">
    <property type="entry name" value="DAO"/>
    <property type="match status" value="1"/>
</dbReference>
<dbReference type="EMBL" id="JAOTJC010000011">
    <property type="protein sequence ID" value="MCU7555450.1"/>
    <property type="molecule type" value="Genomic_DNA"/>
</dbReference>
<evidence type="ECO:0000313" key="4">
    <source>
        <dbReference type="Proteomes" id="UP001209257"/>
    </source>
</evidence>
<reference evidence="4" key="1">
    <citation type="submission" date="2023-07" db="EMBL/GenBank/DDBJ databases">
        <title>Study on multiphase classification of strain Alteromonas salexigens isolated from the Yellow Sea.</title>
        <authorList>
            <person name="Sun L."/>
        </authorList>
    </citation>
    <scope>NUCLEOTIDE SEQUENCE [LARGE SCALE GENOMIC DNA]</scope>
    <source>
        <strain evidence="4">ASW11-19</strain>
    </source>
</reference>
<keyword evidence="1" id="KW-0560">Oxidoreductase</keyword>
<evidence type="ECO:0000256" key="1">
    <source>
        <dbReference type="ARBA" id="ARBA00023002"/>
    </source>
</evidence>
<proteinExistence type="predicted"/>
<name>A0ABT2VQP7_9ALTE</name>
<sequence length="440" mass="47607">MSYDPLIQPHVAADTAVPDSYWQATAPAYPARPLQDKLQTEYAVIGAGYTGLSAALTLAEAGKQVTVLDANQVGFGCAGRNGGFVLKGTGRYSLSAIASKWSHPVAVGMRDEFARAVSLLESRVQNYKIDCDMQYGPYLKIAHNVKQAANLKRTQRINQFEFDSKETYLAPPALAEILDIKKAHGAVKQDGLALHPLKLVNGYAAACEQQGAKIFSHSPVTGITSQPSGYVLHTPQAEVHAERVIIASNAYSPKKLHPLVDNKQFPVQSSILVTSPLTAEQRVATRLTQPMTMMDTRMMKYYYRVLPDGRLLFGGRGAVNGSGKGDPASQARLRKAMLESFPALASASVDYFWNGWVSVALDSLPRVVTDSSNTLGYAMGYCGSGVSFAALAGTRLAQKMLGESLDTSLPVYNSELPRYPFAGLRRVALHTLYAWAALAE</sequence>
<accession>A0ABT2VQP7</accession>
<comment type="caution">
    <text evidence="3">The sequence shown here is derived from an EMBL/GenBank/DDBJ whole genome shotgun (WGS) entry which is preliminary data.</text>
</comment>
<dbReference type="InterPro" id="IPR006076">
    <property type="entry name" value="FAD-dep_OxRdtase"/>
</dbReference>
<dbReference type="Gene3D" id="3.50.50.60">
    <property type="entry name" value="FAD/NAD(P)-binding domain"/>
    <property type="match status" value="1"/>
</dbReference>
<dbReference type="InterPro" id="IPR036188">
    <property type="entry name" value="FAD/NAD-bd_sf"/>
</dbReference>
<feature type="domain" description="FAD dependent oxidoreductase" evidence="2">
    <location>
        <begin position="42"/>
        <end position="398"/>
    </location>
</feature>
<dbReference type="Proteomes" id="UP001209257">
    <property type="component" value="Unassembled WGS sequence"/>
</dbReference>
<keyword evidence="4" id="KW-1185">Reference proteome</keyword>
<evidence type="ECO:0000259" key="2">
    <source>
        <dbReference type="Pfam" id="PF01266"/>
    </source>
</evidence>
<dbReference type="RefSeq" id="WP_262995121.1">
    <property type="nucleotide sequence ID" value="NZ_JAOTJC010000011.1"/>
</dbReference>
<dbReference type="PANTHER" id="PTHR13847">
    <property type="entry name" value="SARCOSINE DEHYDROGENASE-RELATED"/>
    <property type="match status" value="1"/>
</dbReference>
<protein>
    <submittedName>
        <fullName evidence="3">FAD-binding oxidoreductase</fullName>
    </submittedName>
</protein>
<dbReference type="Gene3D" id="3.30.9.10">
    <property type="entry name" value="D-Amino Acid Oxidase, subunit A, domain 2"/>
    <property type="match status" value="1"/>
</dbReference>
<evidence type="ECO:0000313" key="3">
    <source>
        <dbReference type="EMBL" id="MCU7555450.1"/>
    </source>
</evidence>
<gene>
    <name evidence="3" type="ORF">OCL06_12715</name>
</gene>
<organism evidence="3 4">
    <name type="scientific">Alteromonas salexigens</name>
    <dbReference type="NCBI Taxonomy" id="2982530"/>
    <lineage>
        <taxon>Bacteria</taxon>
        <taxon>Pseudomonadati</taxon>
        <taxon>Pseudomonadota</taxon>
        <taxon>Gammaproteobacteria</taxon>
        <taxon>Alteromonadales</taxon>
        <taxon>Alteromonadaceae</taxon>
        <taxon>Alteromonas/Salinimonas group</taxon>
        <taxon>Alteromonas</taxon>
    </lineage>
</organism>
<dbReference type="PANTHER" id="PTHR13847:SF281">
    <property type="entry name" value="FAD DEPENDENT OXIDOREDUCTASE DOMAIN-CONTAINING PROTEIN"/>
    <property type="match status" value="1"/>
</dbReference>